<dbReference type="SUPFAM" id="SSF50129">
    <property type="entry name" value="GroES-like"/>
    <property type="match status" value="1"/>
</dbReference>
<dbReference type="AlphaFoldDB" id="A0A1H7HST0"/>
<sequence length="353" mass="37268">MATMDDNDATTMRAVVLSGPGPVENLELTRRPRPEPAPGWVRVRVEAAGLNRSELHTRLGLAEGVTFPRVPGIEATGTVDLDPDGILEPGRQVVAMMGGMGRTYDGGYAEYTVVPRAQLVPFRSDLPWETLGAVPETLQTAYGSLTTGLDLRPGQALLIRGGTSALGFAATALAKEIGATVLATTRGADRLAVLKEHGVDHPLVDDGRVAAQVRALLPQGVDAALELVGTPTLPDTLRAVRVHGTVCFTGMLSNQWTVPDFYPIGYLPSGVRLTAYSGDAADLPAEVLQRFLDTMAAGGLSLGPVHVYPLEQVRAAHRDLEEGNRVGKLVLRTQPAPDPVSDPVSDPASASAR</sequence>
<dbReference type="STRING" id="235985.SAMN05414137_102337"/>
<dbReference type="PANTHER" id="PTHR48106:SF18">
    <property type="entry name" value="QUINONE OXIDOREDUCTASE PIG3"/>
    <property type="match status" value="1"/>
</dbReference>
<evidence type="ECO:0000313" key="5">
    <source>
        <dbReference type="EMBL" id="SEK53234.1"/>
    </source>
</evidence>
<dbReference type="InterPro" id="IPR020843">
    <property type="entry name" value="ER"/>
</dbReference>
<evidence type="ECO:0000259" key="4">
    <source>
        <dbReference type="SMART" id="SM00829"/>
    </source>
</evidence>
<keyword evidence="1" id="KW-0521">NADP</keyword>
<dbReference type="SMART" id="SM00829">
    <property type="entry name" value="PKS_ER"/>
    <property type="match status" value="1"/>
</dbReference>
<name>A0A1H7HST0_STRJI</name>
<accession>A0A1H7HST0</accession>
<dbReference type="SUPFAM" id="SSF51735">
    <property type="entry name" value="NAD(P)-binding Rossmann-fold domains"/>
    <property type="match status" value="1"/>
</dbReference>
<dbReference type="InterPro" id="IPR036291">
    <property type="entry name" value="NAD(P)-bd_dom_sf"/>
</dbReference>
<feature type="region of interest" description="Disordered" evidence="3">
    <location>
        <begin position="332"/>
        <end position="353"/>
    </location>
</feature>
<gene>
    <name evidence="5" type="ORF">SAMN05414137_102337</name>
</gene>
<keyword evidence="6" id="KW-1185">Reference proteome</keyword>
<dbReference type="PANTHER" id="PTHR48106">
    <property type="entry name" value="QUINONE OXIDOREDUCTASE PIG3-RELATED"/>
    <property type="match status" value="1"/>
</dbReference>
<dbReference type="Pfam" id="PF13602">
    <property type="entry name" value="ADH_zinc_N_2"/>
    <property type="match status" value="1"/>
</dbReference>
<dbReference type="Gene3D" id="3.90.180.10">
    <property type="entry name" value="Medium-chain alcohol dehydrogenases, catalytic domain"/>
    <property type="match status" value="1"/>
</dbReference>
<dbReference type="GO" id="GO:0016651">
    <property type="term" value="F:oxidoreductase activity, acting on NAD(P)H"/>
    <property type="evidence" value="ECO:0007669"/>
    <property type="project" value="TreeGrafter"/>
</dbReference>
<dbReference type="GO" id="GO:0070402">
    <property type="term" value="F:NADPH binding"/>
    <property type="evidence" value="ECO:0007669"/>
    <property type="project" value="TreeGrafter"/>
</dbReference>
<evidence type="ECO:0000313" key="6">
    <source>
        <dbReference type="Proteomes" id="UP000183015"/>
    </source>
</evidence>
<feature type="domain" description="Enoyl reductase (ER)" evidence="4">
    <location>
        <begin position="21"/>
        <end position="331"/>
    </location>
</feature>
<dbReference type="Pfam" id="PF08240">
    <property type="entry name" value="ADH_N"/>
    <property type="match status" value="1"/>
</dbReference>
<reference evidence="6" key="1">
    <citation type="submission" date="2016-10" db="EMBL/GenBank/DDBJ databases">
        <authorList>
            <person name="Varghese N."/>
        </authorList>
    </citation>
    <scope>NUCLEOTIDE SEQUENCE [LARGE SCALE GENOMIC DNA]</scope>
    <source>
        <strain evidence="6">DSM 45096 / BCRC 16803 / CGMCC 4.1857 / CIP 109030 / JCM 12277 / KCTC 19219 / NBRC 100920 / 33214</strain>
    </source>
</reference>
<evidence type="ECO:0000256" key="3">
    <source>
        <dbReference type="SAM" id="MobiDB-lite"/>
    </source>
</evidence>
<keyword evidence="2" id="KW-0560">Oxidoreductase</keyword>
<protein>
    <submittedName>
        <fullName evidence="5">NADPH:quinone reductase</fullName>
    </submittedName>
</protein>
<dbReference type="Gene3D" id="3.40.50.720">
    <property type="entry name" value="NAD(P)-binding Rossmann-like Domain"/>
    <property type="match status" value="1"/>
</dbReference>
<evidence type="ECO:0000256" key="1">
    <source>
        <dbReference type="ARBA" id="ARBA00022857"/>
    </source>
</evidence>
<dbReference type="Proteomes" id="UP000183015">
    <property type="component" value="Unassembled WGS sequence"/>
</dbReference>
<dbReference type="EMBL" id="FOAZ01000002">
    <property type="protein sequence ID" value="SEK53234.1"/>
    <property type="molecule type" value="Genomic_DNA"/>
</dbReference>
<organism evidence="5 6">
    <name type="scientific">Streptacidiphilus jiangxiensis</name>
    <dbReference type="NCBI Taxonomy" id="235985"/>
    <lineage>
        <taxon>Bacteria</taxon>
        <taxon>Bacillati</taxon>
        <taxon>Actinomycetota</taxon>
        <taxon>Actinomycetes</taxon>
        <taxon>Kitasatosporales</taxon>
        <taxon>Streptomycetaceae</taxon>
        <taxon>Streptacidiphilus</taxon>
    </lineage>
</organism>
<evidence type="ECO:0000256" key="2">
    <source>
        <dbReference type="ARBA" id="ARBA00023002"/>
    </source>
</evidence>
<dbReference type="eggNOG" id="COG0604">
    <property type="taxonomic scope" value="Bacteria"/>
</dbReference>
<proteinExistence type="predicted"/>
<dbReference type="InterPro" id="IPR011032">
    <property type="entry name" value="GroES-like_sf"/>
</dbReference>
<dbReference type="InterPro" id="IPR013154">
    <property type="entry name" value="ADH-like_N"/>
</dbReference>
<feature type="compositionally biased region" description="Low complexity" evidence="3">
    <location>
        <begin position="339"/>
        <end position="353"/>
    </location>
</feature>